<keyword evidence="2" id="KW-0002">3D-structure</keyword>
<gene>
    <name evidence="1" type="ORF">vBDshSR4C_005</name>
</gene>
<dbReference type="PDB" id="8GTD">
    <property type="method" value="EM"/>
    <property type="resolution" value="4.70 A"/>
    <property type="chains" value="A/B/C/D/E/F/G/H/I/J/K/L=1-551"/>
</dbReference>
<evidence type="ECO:0000313" key="1">
    <source>
        <dbReference type="EMBL" id="QDF14253.1"/>
    </source>
</evidence>
<evidence type="ECO:0007829" key="2">
    <source>
        <dbReference type="PDB" id="8GTD"/>
    </source>
</evidence>
<sequence>MRFWPFSKTTNAATRAEPMVTRPDTAPRVRSYRAAKSDRIAGGFGVFPTTPRDELRREIRGLVGHSRHAAQNFDYARAYEMLTRRHVIGFNGIRLQMDVRDPGGKKDVAAGAQIESAWARWGKMKNSPTPCGRLSWWGVECQVATGIAREGGSFVRIHQGTNRGRFGFQVEPIPFDLLDLDLTGPTPGGGFVGIAREGGSFVRIHQGTNRGRFGFQVEPIPFDLLDLDLTGPTPGGGFVESGVEFDATDRVVAYHMWSAAMSEGHRPGARRRLRIPAAQMLYVLVPEEIGQALGVPRSATALRLMNLSEKFQESALTAANYGASNMVFFERAADNGVVTGPEDDAQIPIDQIEAGTLTELPPGVKAVSHNPAYPDAAVGPFLRQMGTSQAAGLGVSYETLTADLSGANFSSLRAGKGEEREEWRMLQRAVFEGLHDRVFSRWLPLAMLSGEVRLPLAKLDKFDAATWRPRGWPSVNPKDDATAHEKDLKNGVRTRTEICAERGRDFADVVAEAAAERQMMRDAGLDPDAPLRTSPPETPPDPGEEIEGKDT</sequence>
<name>A0ACD6BAB1_9CAUD</name>
<accession>A0A4Y6EI29</accession>
<reference evidence="2" key="2">
    <citation type="journal article" date="2023" name="Nat. Commun.">
        <title>Structure and proposed DNA delivery mechanism of a marine roseophage.</title>
        <authorList>
            <person name="Huang Y."/>
            <person name="Sun H."/>
            <person name="Wei S."/>
            <person name="Cai L."/>
            <person name="Liu L."/>
            <person name="Jiang Y."/>
            <person name="Xin J."/>
            <person name="Chen Z."/>
            <person name="Que Y."/>
            <person name="Kong Z."/>
            <person name="Li T."/>
            <person name="Yu H."/>
            <person name="Zhang J."/>
            <person name="Gu Y."/>
            <person name="Zheng Q."/>
            <person name="Li S."/>
            <person name="Zhang R."/>
            <person name="Xia N."/>
        </authorList>
    </citation>
    <scope>STRUCTURE BY ELECTRON MICROSCOPY (4.70 ANGSTROMS) OF 1-551</scope>
</reference>
<accession>A0ACD6BAB1</accession>
<proteinExistence type="evidence at protein level"/>
<protein>
    <submittedName>
        <fullName evidence="1">Portal protein</fullName>
    </submittedName>
</protein>
<reference evidence="1" key="1">
    <citation type="submission" date="2019-05" db="EMBL/GenBank/DDBJ databases">
        <title>A newly isolated roseophage represents a distinct member of Siphoviridae family.</title>
        <authorList>
            <person name="Cai L."/>
            <person name="Jiao N."/>
            <person name="Zhang R."/>
        </authorList>
    </citation>
    <scope>NUCLEOTIDE SEQUENCE</scope>
</reference>
<organism evidence="1">
    <name type="scientific">Dinoroseobacter phage vB_DshS-R4C</name>
    <dbReference type="NCBI Taxonomy" id="2590919"/>
    <lineage>
        <taxon>Viruses</taxon>
        <taxon>Duplodnaviria</taxon>
        <taxon>Heunggongvirae</taxon>
        <taxon>Uroviricota</taxon>
        <taxon>Caudoviricetes</taxon>
    </lineage>
</organism>
<dbReference type="EMBL" id="MK882925">
    <property type="protein sequence ID" value="QDF14253.1"/>
    <property type="molecule type" value="Genomic_DNA"/>
</dbReference>